<feature type="transmembrane region" description="Helical" evidence="7">
    <location>
        <begin position="43"/>
        <end position="65"/>
    </location>
</feature>
<dbReference type="GO" id="GO:0016413">
    <property type="term" value="F:O-acetyltransferase activity"/>
    <property type="evidence" value="ECO:0007669"/>
    <property type="project" value="TreeGrafter"/>
</dbReference>
<keyword evidence="5 7" id="KW-1133">Transmembrane helix</keyword>
<evidence type="ECO:0000256" key="4">
    <source>
        <dbReference type="ARBA" id="ARBA00022692"/>
    </source>
</evidence>
<evidence type="ECO:0000256" key="6">
    <source>
        <dbReference type="ARBA" id="ARBA00023136"/>
    </source>
</evidence>
<feature type="transmembrane region" description="Helical" evidence="7">
    <location>
        <begin position="222"/>
        <end position="239"/>
    </location>
</feature>
<evidence type="ECO:0000256" key="1">
    <source>
        <dbReference type="ARBA" id="ARBA00004651"/>
    </source>
</evidence>
<dbReference type="InterPro" id="IPR002656">
    <property type="entry name" value="Acyl_transf_3_dom"/>
</dbReference>
<evidence type="ECO:0000313" key="10">
    <source>
        <dbReference type="Proteomes" id="UP000631421"/>
    </source>
</evidence>
<proteinExistence type="inferred from homology"/>
<feature type="transmembrane region" description="Helical" evidence="7">
    <location>
        <begin position="86"/>
        <end position="108"/>
    </location>
</feature>
<feature type="transmembrane region" description="Helical" evidence="7">
    <location>
        <begin position="12"/>
        <end position="31"/>
    </location>
</feature>
<feature type="transmembrane region" description="Helical" evidence="7">
    <location>
        <begin position="293"/>
        <end position="313"/>
    </location>
</feature>
<keyword evidence="6 7" id="KW-0472">Membrane</keyword>
<feature type="transmembrane region" description="Helical" evidence="7">
    <location>
        <begin position="259"/>
        <end position="277"/>
    </location>
</feature>
<evidence type="ECO:0000259" key="8">
    <source>
        <dbReference type="Pfam" id="PF01757"/>
    </source>
</evidence>
<feature type="transmembrane region" description="Helical" evidence="7">
    <location>
        <begin position="156"/>
        <end position="175"/>
    </location>
</feature>
<name>A0A926UW05_9CYAN</name>
<feature type="transmembrane region" description="Helical" evidence="7">
    <location>
        <begin position="128"/>
        <end position="149"/>
    </location>
</feature>
<reference evidence="9" key="2">
    <citation type="submission" date="2020-08" db="EMBL/GenBank/DDBJ databases">
        <authorList>
            <person name="Chen M."/>
            <person name="Teng W."/>
            <person name="Zhao L."/>
            <person name="Hu C."/>
            <person name="Zhou Y."/>
            <person name="Han B."/>
            <person name="Song L."/>
            <person name="Shu W."/>
        </authorList>
    </citation>
    <scope>NUCLEOTIDE SEQUENCE</scope>
    <source>
        <strain evidence="9">FACHB-1277</strain>
    </source>
</reference>
<evidence type="ECO:0000256" key="3">
    <source>
        <dbReference type="ARBA" id="ARBA00022475"/>
    </source>
</evidence>
<keyword evidence="4 7" id="KW-0812">Transmembrane</keyword>
<dbReference type="Pfam" id="PF01757">
    <property type="entry name" value="Acyl_transf_3"/>
    <property type="match status" value="1"/>
</dbReference>
<evidence type="ECO:0000256" key="2">
    <source>
        <dbReference type="ARBA" id="ARBA00007400"/>
    </source>
</evidence>
<dbReference type="RefSeq" id="WP_190352754.1">
    <property type="nucleotide sequence ID" value="NZ_JACJPY010000097.1"/>
</dbReference>
<dbReference type="GO" id="GO:0009246">
    <property type="term" value="P:enterobacterial common antigen biosynthetic process"/>
    <property type="evidence" value="ECO:0007669"/>
    <property type="project" value="TreeGrafter"/>
</dbReference>
<dbReference type="EMBL" id="JACJPY010000097">
    <property type="protein sequence ID" value="MBD2152334.1"/>
    <property type="molecule type" value="Genomic_DNA"/>
</dbReference>
<evidence type="ECO:0000256" key="7">
    <source>
        <dbReference type="SAM" id="Phobius"/>
    </source>
</evidence>
<comment type="caution">
    <text evidence="9">The sequence shown here is derived from an EMBL/GenBank/DDBJ whole genome shotgun (WGS) entry which is preliminary data.</text>
</comment>
<keyword evidence="9" id="KW-0808">Transferase</keyword>
<reference evidence="9" key="1">
    <citation type="journal article" date="2015" name="ISME J.">
        <title>Draft Genome Sequence of Streptomyces incarnatus NRRL8089, which Produces the Nucleoside Antibiotic Sinefungin.</title>
        <authorList>
            <person name="Oshima K."/>
            <person name="Hattori M."/>
            <person name="Shimizu H."/>
            <person name="Fukuda K."/>
            <person name="Nemoto M."/>
            <person name="Inagaki K."/>
            <person name="Tamura T."/>
        </authorList>
    </citation>
    <scope>NUCLEOTIDE SEQUENCE</scope>
    <source>
        <strain evidence="9">FACHB-1277</strain>
    </source>
</reference>
<dbReference type="PANTHER" id="PTHR40074:SF2">
    <property type="entry name" value="O-ACETYLTRANSFERASE WECH"/>
    <property type="match status" value="1"/>
</dbReference>
<dbReference type="AlphaFoldDB" id="A0A926UW05"/>
<organism evidence="9 10">
    <name type="scientific">Pseudanabaena cinerea FACHB-1277</name>
    <dbReference type="NCBI Taxonomy" id="2949581"/>
    <lineage>
        <taxon>Bacteria</taxon>
        <taxon>Bacillati</taxon>
        <taxon>Cyanobacteriota</taxon>
        <taxon>Cyanophyceae</taxon>
        <taxon>Pseudanabaenales</taxon>
        <taxon>Pseudanabaenaceae</taxon>
        <taxon>Pseudanabaena</taxon>
        <taxon>Pseudanabaena cinerea</taxon>
    </lineage>
</organism>
<protein>
    <submittedName>
        <fullName evidence="9">Acyltransferase family protein</fullName>
    </submittedName>
</protein>
<comment type="subcellular location">
    <subcellularLocation>
        <location evidence="1">Cell membrane</location>
        <topology evidence="1">Multi-pass membrane protein</topology>
    </subcellularLocation>
</comment>
<feature type="transmembrane region" description="Helical" evidence="7">
    <location>
        <begin position="187"/>
        <end position="210"/>
    </location>
</feature>
<gene>
    <name evidence="9" type="ORF">H6F44_19760</name>
</gene>
<dbReference type="Proteomes" id="UP000631421">
    <property type="component" value="Unassembled WGS sequence"/>
</dbReference>
<comment type="similarity">
    <text evidence="2">Belongs to the acyltransferase 3 family.</text>
</comment>
<feature type="domain" description="Acyltransferase 3" evidence="8">
    <location>
        <begin position="6"/>
        <end position="344"/>
    </location>
</feature>
<dbReference type="GO" id="GO:0005886">
    <property type="term" value="C:plasma membrane"/>
    <property type="evidence" value="ECO:0007669"/>
    <property type="project" value="UniProtKB-SubCell"/>
</dbReference>
<feature type="transmembrane region" description="Helical" evidence="7">
    <location>
        <begin position="325"/>
        <end position="347"/>
    </location>
</feature>
<keyword evidence="10" id="KW-1185">Reference proteome</keyword>
<keyword evidence="9" id="KW-0012">Acyltransferase</keyword>
<evidence type="ECO:0000313" key="9">
    <source>
        <dbReference type="EMBL" id="MBD2152334.1"/>
    </source>
</evidence>
<keyword evidence="3" id="KW-1003">Cell membrane</keyword>
<accession>A0A926UW05</accession>
<dbReference type="PANTHER" id="PTHR40074">
    <property type="entry name" value="O-ACETYLTRANSFERASE WECH"/>
    <property type="match status" value="1"/>
</dbReference>
<evidence type="ECO:0000256" key="5">
    <source>
        <dbReference type="ARBA" id="ARBA00022989"/>
    </source>
</evidence>
<sequence length="362" mass="42002">MRKNISGFDYLRTVFAILVVVWHAQGVSFLGKINIYFQNIVNIFYYNICLLAVPVFFSISLYLFYKKYLVSHTSFPKKRLMNLIRLYGIWMLIGVVFNSLTSRGNYLLGLLNLQNLVETIVFGTRPELFFLFSLILISWLCFINSKYLLVHKHRFLTQLILMLTSLFFLIFISLYTLATQRFVLSAYWNPLCFVPYIFSASILAIIDENIEISLAKYFHKKRMLFIFILFSIFIFLSWLEWQVFNVPSAFDGYLLPPYARPSLVIGAFLVCYCAILYKGQSPSLINDLAQESLGIYLLHGYALFLIEFLANVFQNLQIFQSSAIVIFNPIARVIFAILLSFFVSKALKYSDIGRKMLNSSAK</sequence>